<comment type="cofactor">
    <cofactor evidence="7">
        <name>Mg(2+)</name>
        <dbReference type="ChEBI" id="CHEBI:18420"/>
    </cofactor>
</comment>
<feature type="domain" description="ACT" evidence="8">
    <location>
        <begin position="828"/>
        <end position="908"/>
    </location>
</feature>
<dbReference type="Gene3D" id="1.20.120.330">
    <property type="entry name" value="Nucleotidyltransferases domain 2"/>
    <property type="match status" value="1"/>
</dbReference>
<evidence type="ECO:0000313" key="10">
    <source>
        <dbReference type="EMBL" id="TRO84014.1"/>
    </source>
</evidence>
<dbReference type="EMBL" id="VJVV01000001">
    <property type="protein sequence ID" value="TRO84014.1"/>
    <property type="molecule type" value="Genomic_DNA"/>
</dbReference>
<keyword evidence="5 7" id="KW-0460">Magnesium</keyword>
<dbReference type="Pfam" id="PF24931">
    <property type="entry name" value="ACT_ACR9_3rd"/>
    <property type="match status" value="1"/>
</dbReference>
<dbReference type="InterPro" id="IPR005105">
    <property type="entry name" value="GlnD_Uridyltrans_N"/>
</dbReference>
<dbReference type="Pfam" id="PF08335">
    <property type="entry name" value="GlnD_UR_UTase"/>
    <property type="match status" value="1"/>
</dbReference>
<comment type="caution">
    <text evidence="10">The sequence shown here is derived from an EMBL/GenBank/DDBJ whole genome shotgun (WGS) entry which is preliminary data.</text>
</comment>
<feature type="domain" description="HD" evidence="9">
    <location>
        <begin position="475"/>
        <end position="591"/>
    </location>
</feature>
<dbReference type="Gene3D" id="3.30.460.10">
    <property type="entry name" value="Beta Polymerase, domain 2"/>
    <property type="match status" value="1"/>
</dbReference>
<dbReference type="InterPro" id="IPR013546">
    <property type="entry name" value="PII_UdlTrfase/GS_AdlTrfase"/>
</dbReference>
<feature type="domain" description="ACT" evidence="8">
    <location>
        <begin position="715"/>
        <end position="796"/>
    </location>
</feature>
<dbReference type="SUPFAM" id="SSF81891">
    <property type="entry name" value="Poly A polymerase C-terminal region-like"/>
    <property type="match status" value="1"/>
</dbReference>
<dbReference type="SUPFAM" id="SSF55021">
    <property type="entry name" value="ACT-like"/>
    <property type="match status" value="2"/>
</dbReference>
<dbReference type="Pfam" id="PF03445">
    <property type="entry name" value="DUF294"/>
    <property type="match status" value="1"/>
</dbReference>
<name>A0A550JLD3_9BACT</name>
<proteinExistence type="inferred from homology"/>
<comment type="domain">
    <text evidence="7">Has four distinct domains: an N-terminal nucleotidyltransferase (NT) domain responsible for UTase activity, a central HD domain that encodes UR activity, and two C-terminal ACT domains that seem to have a role in glutamine sensing.</text>
</comment>
<dbReference type="Gene3D" id="3.30.70.260">
    <property type="match status" value="1"/>
</dbReference>
<comment type="activity regulation">
    <text evidence="7">Uridylyltransferase (UTase) activity is inhibited by glutamine, while glutamine activates uridylyl-removing (UR) activity.</text>
</comment>
<sequence>MTLDPTERTEPFFSRELLTDPAIPYEERRQLLLAAGRAYLDHHCPRIRAKHEGGASGRQVVGSLTSMTDTLLRNLYRSILADVPSAQVGACALIAIGGYGRGELNPHSDIDLMFYYSGKDRSFAELLSERFLYLLWDLGLPPGHSVRTEQDCLDMAAQDVTARTALLDSRFLVGDEELYGEYERKVYQKVLSQNSRAFIEEKLQENERRLRKYGSSVYLLEPNIKEGEGGLRDLQTVLWVARVKFKARSLRDLIIKGVISEQEGEAYEAALDYLWRVRNELHYLSPRKNEQLHFDKQEKLARFFGFKDGRKGLAVEQFMQDFYAHATETEHIASSLLGKAVRGSEPKTGIFGYFTRRAVEPGFFILHGELQVSQGDIFAKEPARMMRAFLLSQRHGVKLSVTVKALIRENLEHINDRVRRSRAINEDFLEILRHPQGLVATLKDMHHLQFLNRFIPEFGRIFCKVQYDAYHIYTVDVHSLFAVEEIAKLWLGEYRETAPLLTKVAGDIEKRGLLLLAVLLHDIGKGEGRDHCNKGADMIPTLARRMGLNKEDSARLEFLVRRHLDMSHIAQRRDLHDDKLIMQFAQTMGMSENLNMLYLLTFADLRAVGPDVWSDWKGFLLKELYEKTYQVLERGNFQLEQRSEKVRNRKRKVVGLLEDEFGKRVVQDALKEMSTRYVLSNRSAVIAEHLRLAFSRKNRTLALKVEQEPEGSYTQLSISTLDIPGLFSKIAGVLAANGINILGAQINTFNNGIAIDVLQVSGAAGDLVENDDKWRKVEEELETVIQGRIRVDELVRKRHRSNLPPSRPRPKFNNRVEIDNDVSDEYTVIDIYAQDRVGVLYQITKALKELGLYIGVSKISTKVDQVSDTFYVQDIFGHKVTTPEKLEEIRARLLEGLEELAAEEKASA</sequence>
<dbReference type="PROSITE" id="PS51671">
    <property type="entry name" value="ACT"/>
    <property type="match status" value="2"/>
</dbReference>
<protein>
    <recommendedName>
        <fullName evidence="7">Bifunctional uridylyltransferase/uridylyl-removing enzyme</fullName>
        <shortName evidence="7">UTase/UR</shortName>
    </recommendedName>
    <alternativeName>
        <fullName evidence="7">Bifunctional [protein-PII] modification enzyme</fullName>
    </alternativeName>
    <alternativeName>
        <fullName evidence="7">Bifunctional nitrogen sensor protein</fullName>
    </alternativeName>
    <domain>
        <recommendedName>
            <fullName evidence="7">[Protein-PII] uridylyltransferase</fullName>
            <shortName evidence="7">PII uridylyltransferase</shortName>
            <shortName evidence="7">UTase</shortName>
            <ecNumber evidence="7">2.7.7.59</ecNumber>
        </recommendedName>
    </domain>
    <domain>
        <recommendedName>
            <fullName evidence="7">[Protein-PII]-UMP uridylyl-removing enzyme</fullName>
            <shortName evidence="7">UR</shortName>
            <ecNumber evidence="7">3.1.4.-</ecNumber>
        </recommendedName>
    </domain>
</protein>
<evidence type="ECO:0000259" key="8">
    <source>
        <dbReference type="PROSITE" id="PS51671"/>
    </source>
</evidence>
<dbReference type="RefSeq" id="WP_092053057.1">
    <property type="nucleotide sequence ID" value="NZ_FOJJ01000001.1"/>
</dbReference>
<dbReference type="InterPro" id="IPR043519">
    <property type="entry name" value="NT_sf"/>
</dbReference>
<dbReference type="PANTHER" id="PTHR47320:SF1">
    <property type="entry name" value="BIFUNCTIONAL URIDYLYLTRANSFERASE_URIDYLYL-REMOVING ENZYME"/>
    <property type="match status" value="1"/>
</dbReference>
<gene>
    <name evidence="7 10" type="primary">glnD</name>
    <name evidence="10" type="ORF">FL622_02205</name>
</gene>
<dbReference type="Proteomes" id="UP000317155">
    <property type="component" value="Unassembled WGS sequence"/>
</dbReference>
<dbReference type="SMART" id="SM00471">
    <property type="entry name" value="HDc"/>
    <property type="match status" value="1"/>
</dbReference>
<dbReference type="Pfam" id="PF01966">
    <property type="entry name" value="HD"/>
    <property type="match status" value="1"/>
</dbReference>
<dbReference type="PROSITE" id="PS51831">
    <property type="entry name" value="HD"/>
    <property type="match status" value="1"/>
</dbReference>
<dbReference type="CDD" id="cd05401">
    <property type="entry name" value="NT_GlnE_GlnD_like"/>
    <property type="match status" value="1"/>
</dbReference>
<dbReference type="InterPro" id="IPR045865">
    <property type="entry name" value="ACT-like_dom_sf"/>
</dbReference>
<dbReference type="SUPFAM" id="SSF81301">
    <property type="entry name" value="Nucleotidyltransferase"/>
    <property type="match status" value="1"/>
</dbReference>
<keyword evidence="1 7" id="KW-0808">Transferase</keyword>
<accession>A0A550JLD3</accession>
<dbReference type="PANTHER" id="PTHR47320">
    <property type="entry name" value="BIFUNCTIONAL URIDYLYLTRANSFERASE/URIDYLYL-REMOVING ENZYME"/>
    <property type="match status" value="1"/>
</dbReference>
<keyword evidence="6 7" id="KW-0511">Multifunctional enzyme</keyword>
<dbReference type="EC" id="3.1.4.-" evidence="7"/>
<dbReference type="InterPro" id="IPR010043">
    <property type="entry name" value="UTase/UR"/>
</dbReference>
<dbReference type="EC" id="2.7.7.59" evidence="7"/>
<evidence type="ECO:0000256" key="5">
    <source>
        <dbReference type="ARBA" id="ARBA00022842"/>
    </source>
</evidence>
<dbReference type="Gene3D" id="1.10.3090.10">
    <property type="entry name" value="cca-adding enzyme, domain 2"/>
    <property type="match status" value="1"/>
</dbReference>
<comment type="function">
    <text evidence="7">Modifies, by uridylylation and deuridylylation, the PII regulatory proteins (GlnB and homologs), in response to the nitrogen status of the cell that GlnD senses through the glutamine level. Under low glutamine levels, catalyzes the conversion of the PII proteins and UTP to PII-UMP and PPi, while under higher glutamine levels, GlnD hydrolyzes PII-UMP to PII and UMP (deuridylylation). Thus, controls uridylylation state and activity of the PII proteins, and plays an important role in the regulation of nitrogen metabolism.</text>
</comment>
<keyword evidence="11" id="KW-1185">Reference proteome</keyword>
<dbReference type="CDD" id="cd04899">
    <property type="entry name" value="ACT_ACR-UUR-like_2"/>
    <property type="match status" value="1"/>
</dbReference>
<dbReference type="InterPro" id="IPR003607">
    <property type="entry name" value="HD/PDEase_dom"/>
</dbReference>
<organism evidence="10 11">
    <name type="scientific">Trichloromonas acetexigens</name>
    <dbReference type="NCBI Taxonomy" id="38815"/>
    <lineage>
        <taxon>Bacteria</taxon>
        <taxon>Pseudomonadati</taxon>
        <taxon>Thermodesulfobacteriota</taxon>
        <taxon>Desulfuromonadia</taxon>
        <taxon>Desulfuromonadales</taxon>
        <taxon>Trichloromonadaceae</taxon>
        <taxon>Trichloromonas</taxon>
    </lineage>
</organism>
<dbReference type="GO" id="GO:0008773">
    <property type="term" value="F:[protein-PII] uridylyltransferase activity"/>
    <property type="evidence" value="ECO:0007669"/>
    <property type="project" value="UniProtKB-UniRule"/>
</dbReference>
<dbReference type="GO" id="GO:0008081">
    <property type="term" value="F:phosphoric diester hydrolase activity"/>
    <property type="evidence" value="ECO:0007669"/>
    <property type="project" value="UniProtKB-UniRule"/>
</dbReference>
<evidence type="ECO:0000313" key="11">
    <source>
        <dbReference type="Proteomes" id="UP000317155"/>
    </source>
</evidence>
<keyword evidence="2 7" id="KW-0548">Nucleotidyltransferase</keyword>
<dbReference type="HAMAP" id="MF_00277">
    <property type="entry name" value="PII_uridylyl_transf"/>
    <property type="match status" value="1"/>
</dbReference>
<evidence type="ECO:0000256" key="4">
    <source>
        <dbReference type="ARBA" id="ARBA00022801"/>
    </source>
</evidence>
<comment type="catalytic activity">
    <reaction evidence="7">
        <text>[protein-PII]-uridylyl-L-tyrosine + H2O = [protein-PII]-L-tyrosine + UMP + H(+)</text>
        <dbReference type="Rhea" id="RHEA:48600"/>
        <dbReference type="Rhea" id="RHEA-COMP:12147"/>
        <dbReference type="Rhea" id="RHEA-COMP:12148"/>
        <dbReference type="ChEBI" id="CHEBI:15377"/>
        <dbReference type="ChEBI" id="CHEBI:15378"/>
        <dbReference type="ChEBI" id="CHEBI:46858"/>
        <dbReference type="ChEBI" id="CHEBI:57865"/>
        <dbReference type="ChEBI" id="CHEBI:90602"/>
    </reaction>
</comment>
<evidence type="ECO:0000256" key="6">
    <source>
        <dbReference type="ARBA" id="ARBA00023268"/>
    </source>
</evidence>
<comment type="similarity">
    <text evidence="7">Belongs to the GlnD family.</text>
</comment>
<evidence type="ECO:0000256" key="7">
    <source>
        <dbReference type="HAMAP-Rule" id="MF_00277"/>
    </source>
</evidence>
<evidence type="ECO:0000256" key="1">
    <source>
        <dbReference type="ARBA" id="ARBA00022679"/>
    </source>
</evidence>
<dbReference type="OrthoDB" id="9758038at2"/>
<dbReference type="InterPro" id="IPR006674">
    <property type="entry name" value="HD_domain"/>
</dbReference>
<keyword evidence="3" id="KW-0677">Repeat</keyword>
<dbReference type="SUPFAM" id="SSF81593">
    <property type="entry name" value="Nucleotidyltransferase substrate binding subunit/domain"/>
    <property type="match status" value="1"/>
</dbReference>
<comment type="caution">
    <text evidence="7">Lacks conserved residue(s) required for the propagation of feature annotation.</text>
</comment>
<feature type="region of interest" description="Uridylyltransferase" evidence="7">
    <location>
        <begin position="1"/>
        <end position="358"/>
    </location>
</feature>
<dbReference type="PIRSF" id="PIRSF006288">
    <property type="entry name" value="PII_uridyltransf"/>
    <property type="match status" value="1"/>
</dbReference>
<evidence type="ECO:0000256" key="2">
    <source>
        <dbReference type="ARBA" id="ARBA00022695"/>
    </source>
</evidence>
<dbReference type="NCBIfam" id="TIGR01693">
    <property type="entry name" value="UTase_glnD"/>
    <property type="match status" value="1"/>
</dbReference>
<reference evidence="10 11" key="1">
    <citation type="submission" date="2019-07" db="EMBL/GenBank/DDBJ databases">
        <title>Insights of Desulfuromonas acetexigens electromicrobiology.</title>
        <authorList>
            <person name="Katuri K."/>
            <person name="Sapireddy V."/>
            <person name="Shaw D.R."/>
            <person name="Saikaly P."/>
        </authorList>
    </citation>
    <scope>NUCLEOTIDE SEQUENCE [LARGE SCALE GENOMIC DNA]</scope>
    <source>
        <strain evidence="10 11">2873</strain>
    </source>
</reference>
<dbReference type="CDD" id="cd04900">
    <property type="entry name" value="ACT_UUR-like_1"/>
    <property type="match status" value="1"/>
</dbReference>
<dbReference type="InterPro" id="IPR002912">
    <property type="entry name" value="ACT_dom"/>
</dbReference>
<keyword evidence="4 7" id="KW-0378">Hydrolase</keyword>
<comment type="catalytic activity">
    <reaction evidence="7">
        <text>[protein-PII]-L-tyrosine + UTP = [protein-PII]-uridylyl-L-tyrosine + diphosphate</text>
        <dbReference type="Rhea" id="RHEA:13673"/>
        <dbReference type="Rhea" id="RHEA-COMP:12147"/>
        <dbReference type="Rhea" id="RHEA-COMP:12148"/>
        <dbReference type="ChEBI" id="CHEBI:33019"/>
        <dbReference type="ChEBI" id="CHEBI:46398"/>
        <dbReference type="ChEBI" id="CHEBI:46858"/>
        <dbReference type="ChEBI" id="CHEBI:90602"/>
        <dbReference type="EC" id="2.7.7.59"/>
    </reaction>
</comment>
<evidence type="ECO:0000259" key="9">
    <source>
        <dbReference type="PROSITE" id="PS51831"/>
    </source>
</evidence>
<dbReference type="GO" id="GO:0006808">
    <property type="term" value="P:regulation of nitrogen utilization"/>
    <property type="evidence" value="ECO:0007669"/>
    <property type="project" value="UniProtKB-UniRule"/>
</dbReference>
<dbReference type="AlphaFoldDB" id="A0A550JLD3"/>
<evidence type="ECO:0000256" key="3">
    <source>
        <dbReference type="ARBA" id="ARBA00022737"/>
    </source>
</evidence>